<dbReference type="InterPro" id="IPR011032">
    <property type="entry name" value="GroES-like_sf"/>
</dbReference>
<sequence>MSFRAALIQQTLDKGRIQEHQAEMVDLEDHFLDDSGGDAPVDIAVHYSGINYKDGLALAGKPGVARTSPLIPGIDLVGEVTASADPAFTRGDEVVLTGGGIGESAHGGLAQRARVSGQHLVKLPAGLTARQAAAIGTAGFTAMLSVLALQRGGVRPEAGAVVVTGSAGGVGSVAIALLAKLGYQVSAVTGRADTQGEYLRRLGASDLLDRAEFAEPGAPLQKRRWAGGVDSAGSATLANILSQTEDGGTVTSCGLAQGHDLPTTVMPFILRGVTLAGINSVTAPQALREEAWRRLATDLPLELLDEMTQEIALDGVFEQAEQILAGQVRGRTVVNLGADLERLRSRSGAAPGWGSVCGVSHPRFSR</sequence>
<evidence type="ECO:0000313" key="3">
    <source>
        <dbReference type="Proteomes" id="UP000636579"/>
    </source>
</evidence>
<dbReference type="PANTHER" id="PTHR43677">
    <property type="entry name" value="SHORT-CHAIN DEHYDROGENASE/REDUCTASE"/>
    <property type="match status" value="1"/>
</dbReference>
<dbReference type="GO" id="GO:0016491">
    <property type="term" value="F:oxidoreductase activity"/>
    <property type="evidence" value="ECO:0007669"/>
    <property type="project" value="UniProtKB-KW"/>
</dbReference>
<reference evidence="2 3" key="1">
    <citation type="submission" date="2020-10" db="EMBL/GenBank/DDBJ databases">
        <title>Sequencing the genomes of 1000 actinobacteria strains.</title>
        <authorList>
            <person name="Klenk H.-P."/>
        </authorList>
    </citation>
    <scope>NUCLEOTIDE SEQUENCE [LARGE SCALE GENOMIC DNA]</scope>
    <source>
        <strain evidence="2 3">DSM 15474</strain>
    </source>
</reference>
<dbReference type="CDD" id="cd08288">
    <property type="entry name" value="MDR_yhdh"/>
    <property type="match status" value="1"/>
</dbReference>
<dbReference type="RefSeq" id="WP_192591272.1">
    <property type="nucleotide sequence ID" value="NZ_JADBEE010000001.1"/>
</dbReference>
<name>A0ABR9J6B1_9MICC</name>
<dbReference type="EMBL" id="JADBEE010000001">
    <property type="protein sequence ID" value="MBE1514530.1"/>
    <property type="molecule type" value="Genomic_DNA"/>
</dbReference>
<feature type="domain" description="Enoyl reductase (ER)" evidence="1">
    <location>
        <begin position="15"/>
        <end position="334"/>
    </location>
</feature>
<dbReference type="InterPro" id="IPR013149">
    <property type="entry name" value="ADH-like_C"/>
</dbReference>
<gene>
    <name evidence="2" type="ORF">H4W26_001285</name>
</gene>
<dbReference type="Pfam" id="PF08240">
    <property type="entry name" value="ADH_N"/>
    <property type="match status" value="1"/>
</dbReference>
<keyword evidence="3" id="KW-1185">Reference proteome</keyword>
<protein>
    <submittedName>
        <fullName evidence="2">Acrylyl-CoA reductase (NADPH)</fullName>
        <ecNumber evidence="2">1.3.1.-</ecNumber>
    </submittedName>
</protein>
<keyword evidence="2" id="KW-0560">Oxidoreductase</keyword>
<dbReference type="InterPro" id="IPR014188">
    <property type="entry name" value="Acrylyl-CoA_reductase_AcuI"/>
</dbReference>
<accession>A0ABR9J6B1</accession>
<dbReference type="Gene3D" id="3.40.50.720">
    <property type="entry name" value="NAD(P)-binding Rossmann-like Domain"/>
    <property type="match status" value="1"/>
</dbReference>
<dbReference type="Proteomes" id="UP000636579">
    <property type="component" value="Unassembled WGS sequence"/>
</dbReference>
<dbReference type="InterPro" id="IPR013154">
    <property type="entry name" value="ADH-like_N"/>
</dbReference>
<dbReference type="InterPro" id="IPR020843">
    <property type="entry name" value="ER"/>
</dbReference>
<proteinExistence type="predicted"/>
<dbReference type="SMART" id="SM00829">
    <property type="entry name" value="PKS_ER"/>
    <property type="match status" value="1"/>
</dbReference>
<dbReference type="SUPFAM" id="SSF51735">
    <property type="entry name" value="NAD(P)-binding Rossmann-fold domains"/>
    <property type="match status" value="1"/>
</dbReference>
<dbReference type="SUPFAM" id="SSF50129">
    <property type="entry name" value="GroES-like"/>
    <property type="match status" value="1"/>
</dbReference>
<dbReference type="InterPro" id="IPR051397">
    <property type="entry name" value="Zn-ADH-like_protein"/>
</dbReference>
<dbReference type="PANTHER" id="PTHR43677:SF1">
    <property type="entry name" value="ACRYLYL-COA REDUCTASE ACUI-RELATED"/>
    <property type="match status" value="1"/>
</dbReference>
<evidence type="ECO:0000313" key="2">
    <source>
        <dbReference type="EMBL" id="MBE1514530.1"/>
    </source>
</evidence>
<dbReference type="InterPro" id="IPR036291">
    <property type="entry name" value="NAD(P)-bd_dom_sf"/>
</dbReference>
<organism evidence="2 3">
    <name type="scientific">Nesterenkonia halotolerans</name>
    <dbReference type="NCBI Taxonomy" id="225325"/>
    <lineage>
        <taxon>Bacteria</taxon>
        <taxon>Bacillati</taxon>
        <taxon>Actinomycetota</taxon>
        <taxon>Actinomycetes</taxon>
        <taxon>Micrococcales</taxon>
        <taxon>Micrococcaceae</taxon>
        <taxon>Nesterenkonia</taxon>
    </lineage>
</organism>
<dbReference type="NCBIfam" id="TIGR02823">
    <property type="entry name" value="oxido_YhdH"/>
    <property type="match status" value="1"/>
</dbReference>
<dbReference type="EC" id="1.3.1.-" evidence="2"/>
<dbReference type="Pfam" id="PF00107">
    <property type="entry name" value="ADH_zinc_N"/>
    <property type="match status" value="1"/>
</dbReference>
<dbReference type="Gene3D" id="3.90.180.10">
    <property type="entry name" value="Medium-chain alcohol dehydrogenases, catalytic domain"/>
    <property type="match status" value="1"/>
</dbReference>
<evidence type="ECO:0000259" key="1">
    <source>
        <dbReference type="SMART" id="SM00829"/>
    </source>
</evidence>
<comment type="caution">
    <text evidence="2">The sequence shown here is derived from an EMBL/GenBank/DDBJ whole genome shotgun (WGS) entry which is preliminary data.</text>
</comment>